<evidence type="ECO:0000259" key="12">
    <source>
        <dbReference type="PROSITE" id="PS50929"/>
    </source>
</evidence>
<evidence type="ECO:0000256" key="1">
    <source>
        <dbReference type="ARBA" id="ARBA00004651"/>
    </source>
</evidence>
<feature type="transmembrane region" description="Helical" evidence="10">
    <location>
        <begin position="20"/>
        <end position="49"/>
    </location>
</feature>
<feature type="transmembrane region" description="Helical" evidence="10">
    <location>
        <begin position="134"/>
        <end position="158"/>
    </location>
</feature>
<dbReference type="Gene3D" id="3.40.50.300">
    <property type="entry name" value="P-loop containing nucleotide triphosphate hydrolases"/>
    <property type="match status" value="1"/>
</dbReference>
<evidence type="ECO:0000259" key="11">
    <source>
        <dbReference type="PROSITE" id="PS50893"/>
    </source>
</evidence>
<dbReference type="PANTHER" id="PTHR43394">
    <property type="entry name" value="ATP-DEPENDENT PERMEASE MDL1, MITOCHONDRIAL"/>
    <property type="match status" value="1"/>
</dbReference>
<feature type="domain" description="ABC transmembrane type-1" evidence="12">
    <location>
        <begin position="25"/>
        <end position="308"/>
    </location>
</feature>
<feature type="transmembrane region" description="Helical" evidence="10">
    <location>
        <begin position="283"/>
        <end position="302"/>
    </location>
</feature>
<evidence type="ECO:0000256" key="7">
    <source>
        <dbReference type="ARBA" id="ARBA00022840"/>
    </source>
</evidence>
<dbReference type="InterPro" id="IPR027417">
    <property type="entry name" value="P-loop_NTPase"/>
</dbReference>
<dbReference type="GO" id="GO:0008234">
    <property type="term" value="F:cysteine-type peptidase activity"/>
    <property type="evidence" value="ECO:0007669"/>
    <property type="project" value="UniProtKB-KW"/>
</dbReference>
<keyword evidence="3" id="KW-1003">Cell membrane</keyword>
<evidence type="ECO:0000256" key="9">
    <source>
        <dbReference type="ARBA" id="ARBA00023136"/>
    </source>
</evidence>
<keyword evidence="9 10" id="KW-0472">Membrane</keyword>
<feature type="transmembrane region" description="Helical" evidence="10">
    <location>
        <begin position="251"/>
        <end position="271"/>
    </location>
</feature>
<dbReference type="PROSITE" id="PS50929">
    <property type="entry name" value="ABC_TM1F"/>
    <property type="match status" value="1"/>
</dbReference>
<protein>
    <submittedName>
        <fullName evidence="13">Thiol reductant ABC exporter subunit CydC</fullName>
    </submittedName>
</protein>
<dbReference type="GO" id="GO:0005524">
    <property type="term" value="F:ATP binding"/>
    <property type="evidence" value="ECO:0007669"/>
    <property type="project" value="UniProtKB-KW"/>
</dbReference>
<dbReference type="Gene3D" id="1.20.1560.10">
    <property type="entry name" value="ABC transporter type 1, transmembrane domain"/>
    <property type="match status" value="1"/>
</dbReference>
<dbReference type="GO" id="GO:0016887">
    <property type="term" value="F:ATP hydrolysis activity"/>
    <property type="evidence" value="ECO:0007669"/>
    <property type="project" value="InterPro"/>
</dbReference>
<evidence type="ECO:0000313" key="14">
    <source>
        <dbReference type="Proteomes" id="UP000654279"/>
    </source>
</evidence>
<keyword evidence="7" id="KW-0067">ATP-binding</keyword>
<dbReference type="NCBIfam" id="TIGR02868">
    <property type="entry name" value="CydC"/>
    <property type="match status" value="1"/>
</dbReference>
<keyword evidence="14" id="KW-1185">Reference proteome</keyword>
<dbReference type="PANTHER" id="PTHR43394:SF1">
    <property type="entry name" value="ATP-BINDING CASSETTE SUB-FAMILY B MEMBER 10, MITOCHONDRIAL"/>
    <property type="match status" value="1"/>
</dbReference>
<evidence type="ECO:0000256" key="2">
    <source>
        <dbReference type="ARBA" id="ARBA00022448"/>
    </source>
</evidence>
<keyword evidence="2" id="KW-0813">Transport</keyword>
<dbReference type="SMART" id="SM00382">
    <property type="entry name" value="AAA"/>
    <property type="match status" value="1"/>
</dbReference>
<dbReference type="Proteomes" id="UP000654279">
    <property type="component" value="Unassembled WGS sequence"/>
</dbReference>
<dbReference type="SUPFAM" id="SSF52540">
    <property type="entry name" value="P-loop containing nucleoside triphosphate hydrolases"/>
    <property type="match status" value="1"/>
</dbReference>
<dbReference type="GO" id="GO:0015421">
    <property type="term" value="F:ABC-type oligopeptide transporter activity"/>
    <property type="evidence" value="ECO:0007669"/>
    <property type="project" value="TreeGrafter"/>
</dbReference>
<dbReference type="SUPFAM" id="SSF90123">
    <property type="entry name" value="ABC transporter transmembrane region"/>
    <property type="match status" value="1"/>
</dbReference>
<gene>
    <name evidence="13" type="primary">cydC</name>
    <name evidence="13" type="ORF">H8699_00750</name>
</gene>
<dbReference type="GO" id="GO:0005886">
    <property type="term" value="C:plasma membrane"/>
    <property type="evidence" value="ECO:0007669"/>
    <property type="project" value="UniProtKB-SubCell"/>
</dbReference>
<feature type="transmembrane region" description="Helical" evidence="10">
    <location>
        <begin position="55"/>
        <end position="74"/>
    </location>
</feature>
<dbReference type="FunFam" id="3.40.50.300:FF:000299">
    <property type="entry name" value="ABC transporter ATP-binding protein/permease"/>
    <property type="match status" value="1"/>
</dbReference>
<evidence type="ECO:0000256" key="10">
    <source>
        <dbReference type="SAM" id="Phobius"/>
    </source>
</evidence>
<dbReference type="InterPro" id="IPR036640">
    <property type="entry name" value="ABC1_TM_sf"/>
</dbReference>
<evidence type="ECO:0000256" key="8">
    <source>
        <dbReference type="ARBA" id="ARBA00022989"/>
    </source>
</evidence>
<keyword evidence="4 10" id="KW-0812">Transmembrane</keyword>
<keyword evidence="5" id="KW-0547">Nucleotide-binding</keyword>
<accession>A0A926CYI9</accession>
<dbReference type="InterPro" id="IPR011527">
    <property type="entry name" value="ABC1_TM_dom"/>
</dbReference>
<dbReference type="InterPro" id="IPR017871">
    <property type="entry name" value="ABC_transporter-like_CS"/>
</dbReference>
<feature type="domain" description="ABC transporter" evidence="11">
    <location>
        <begin position="340"/>
        <end position="552"/>
    </location>
</feature>
<keyword evidence="6" id="KW-0645">Protease</keyword>
<organism evidence="13 14">
    <name type="scientific">Luoshenia tenuis</name>
    <dbReference type="NCBI Taxonomy" id="2763654"/>
    <lineage>
        <taxon>Bacteria</taxon>
        <taxon>Bacillati</taxon>
        <taxon>Bacillota</taxon>
        <taxon>Clostridia</taxon>
        <taxon>Christensenellales</taxon>
        <taxon>Christensenellaceae</taxon>
        <taxon>Luoshenia</taxon>
    </lineage>
</organism>
<feature type="transmembrane region" description="Helical" evidence="10">
    <location>
        <begin position="164"/>
        <end position="183"/>
    </location>
</feature>
<evidence type="ECO:0000256" key="4">
    <source>
        <dbReference type="ARBA" id="ARBA00022692"/>
    </source>
</evidence>
<dbReference type="PROSITE" id="PS50893">
    <property type="entry name" value="ABC_TRANSPORTER_2"/>
    <property type="match status" value="1"/>
</dbReference>
<dbReference type="InterPro" id="IPR039421">
    <property type="entry name" value="Type_1_exporter"/>
</dbReference>
<comment type="subcellular location">
    <subcellularLocation>
        <location evidence="1">Cell membrane</location>
        <topology evidence="1">Multi-pass membrane protein</topology>
    </subcellularLocation>
</comment>
<dbReference type="GO" id="GO:0034775">
    <property type="term" value="P:glutathione transmembrane transport"/>
    <property type="evidence" value="ECO:0007669"/>
    <property type="project" value="InterPro"/>
</dbReference>
<dbReference type="PROSITE" id="PS00211">
    <property type="entry name" value="ABC_TRANSPORTER_1"/>
    <property type="match status" value="1"/>
</dbReference>
<reference evidence="13" key="1">
    <citation type="submission" date="2020-08" db="EMBL/GenBank/DDBJ databases">
        <title>Genome public.</title>
        <authorList>
            <person name="Liu C."/>
            <person name="Sun Q."/>
        </authorList>
    </citation>
    <scope>NUCLEOTIDE SEQUENCE</scope>
    <source>
        <strain evidence="13">NSJ-44</strain>
    </source>
</reference>
<evidence type="ECO:0000256" key="6">
    <source>
        <dbReference type="ARBA" id="ARBA00022807"/>
    </source>
</evidence>
<evidence type="ECO:0000256" key="5">
    <source>
        <dbReference type="ARBA" id="ARBA00022741"/>
    </source>
</evidence>
<dbReference type="AlphaFoldDB" id="A0A926CYI9"/>
<dbReference type="Pfam" id="PF00664">
    <property type="entry name" value="ABC_membrane"/>
    <property type="match status" value="1"/>
</dbReference>
<keyword evidence="8 10" id="KW-1133">Transmembrane helix</keyword>
<comment type="caution">
    <text evidence="13">The sequence shown here is derived from an EMBL/GenBank/DDBJ whole genome shotgun (WGS) entry which is preliminary data.</text>
</comment>
<name>A0A926CYI9_9FIRM</name>
<dbReference type="InterPro" id="IPR014223">
    <property type="entry name" value="ABC_CydC/D"/>
</dbReference>
<dbReference type="InterPro" id="IPR003593">
    <property type="entry name" value="AAA+_ATPase"/>
</dbReference>
<keyword evidence="6" id="KW-0378">Hydrolase</keyword>
<evidence type="ECO:0000256" key="3">
    <source>
        <dbReference type="ARBA" id="ARBA00022475"/>
    </source>
</evidence>
<keyword evidence="6" id="KW-0788">Thiol protease</keyword>
<dbReference type="RefSeq" id="WP_249284036.1">
    <property type="nucleotide sequence ID" value="NZ_JACRSO010000001.1"/>
</dbReference>
<dbReference type="GO" id="GO:0045454">
    <property type="term" value="P:cell redox homeostasis"/>
    <property type="evidence" value="ECO:0007669"/>
    <property type="project" value="InterPro"/>
</dbReference>
<sequence length="552" mass="59768">MKKRGNIAVMARLVGLVKPLAGFMALAIFMGLVGHLCASFITIFGGFALLDILDYSLPVTMMAAFIGMGACALLRGVLRYAEQACNHFIAFKLLALIRDKVFQALRRLCPAKLEGRDRGDLIAIITSDIELLEVFYAHTISPAAIAVLYTLALCLFIGSFHWALGLLALAAYLAVGLLVPTVTSKMSGEDGMRFRAASGALAGFVLDSLRGLSETLQYGAGAERLKQMNQRTEALAQDEERMKKTAGRNMALTHTVILIFDLSMLLAAALLYQKGIVGFDGVVLPFIALMSSFGPVTALANLGSTLQNTFAAGNRVLDILDEQPAVQEICDQEEIAFTGASAREVSFSYGEESILSDISLQVPEHAVVGITGKSGSGKSTLLKLMMRFWKVQKGSVQLSGRSVERINTANLRNMESFVTQQTHLFHDSIANNLRVAKLDATQAELEAACKKAAVHDFIMTLPEGYDTPVGELGDSLSGGERQRIGLARAFLHQAPFLLLDEPTSNLDSLNEAVILKSLREQRQGRTVVLVSHRHSTLRIADAVYSVENGRVS</sequence>
<dbReference type="EMBL" id="JACRSO010000001">
    <property type="protein sequence ID" value="MBC8527966.1"/>
    <property type="molecule type" value="Genomic_DNA"/>
</dbReference>
<evidence type="ECO:0000313" key="13">
    <source>
        <dbReference type="EMBL" id="MBC8527966.1"/>
    </source>
</evidence>
<proteinExistence type="predicted"/>
<dbReference type="InterPro" id="IPR003439">
    <property type="entry name" value="ABC_transporter-like_ATP-bd"/>
</dbReference>
<dbReference type="Pfam" id="PF00005">
    <property type="entry name" value="ABC_tran"/>
    <property type="match status" value="1"/>
</dbReference>